<evidence type="ECO:0000313" key="3">
    <source>
        <dbReference type="WBParaSite" id="NBR_0000290501-mRNA-1"/>
    </source>
</evidence>
<dbReference type="Proteomes" id="UP000271162">
    <property type="component" value="Unassembled WGS sequence"/>
</dbReference>
<evidence type="ECO:0000313" key="1">
    <source>
        <dbReference type="EMBL" id="VDL66495.1"/>
    </source>
</evidence>
<evidence type="ECO:0000313" key="2">
    <source>
        <dbReference type="Proteomes" id="UP000271162"/>
    </source>
</evidence>
<proteinExistence type="predicted"/>
<protein>
    <submittedName>
        <fullName evidence="3">UPF0033 domain-containing protein</fullName>
    </submittedName>
</protein>
<keyword evidence="2" id="KW-1185">Reference proteome</keyword>
<dbReference type="WBParaSite" id="NBR_0000290501-mRNA-1">
    <property type="protein sequence ID" value="NBR_0000290501-mRNA-1"/>
    <property type="gene ID" value="NBR_0000290501"/>
</dbReference>
<reference evidence="1 2" key="2">
    <citation type="submission" date="2018-11" db="EMBL/GenBank/DDBJ databases">
        <authorList>
            <consortium name="Pathogen Informatics"/>
        </authorList>
    </citation>
    <scope>NUCLEOTIDE SEQUENCE [LARGE SCALE GENOMIC DNA]</scope>
</reference>
<name>A0A0N4XK53_NIPBR</name>
<dbReference type="EMBL" id="UYSL01003807">
    <property type="protein sequence ID" value="VDL66495.1"/>
    <property type="molecule type" value="Genomic_DNA"/>
</dbReference>
<gene>
    <name evidence="1" type="ORF">NBR_LOCUS2906</name>
</gene>
<organism evidence="3">
    <name type="scientific">Nippostrongylus brasiliensis</name>
    <name type="common">Rat hookworm</name>
    <dbReference type="NCBI Taxonomy" id="27835"/>
    <lineage>
        <taxon>Eukaryota</taxon>
        <taxon>Metazoa</taxon>
        <taxon>Ecdysozoa</taxon>
        <taxon>Nematoda</taxon>
        <taxon>Chromadorea</taxon>
        <taxon>Rhabditida</taxon>
        <taxon>Rhabditina</taxon>
        <taxon>Rhabditomorpha</taxon>
        <taxon>Strongyloidea</taxon>
        <taxon>Heligmosomidae</taxon>
        <taxon>Nippostrongylus</taxon>
    </lineage>
</organism>
<dbReference type="AlphaFoldDB" id="A0A0N4XK53"/>
<dbReference type="STRING" id="27835.A0A0N4XK53"/>
<reference evidence="3" key="1">
    <citation type="submission" date="2017-02" db="UniProtKB">
        <authorList>
            <consortium name="WormBaseParasite"/>
        </authorList>
    </citation>
    <scope>IDENTIFICATION</scope>
</reference>
<accession>A0A0N4XK53</accession>
<sequence length="88" mass="10011">MYYYNEQECILNAETRHTKPDLFIPEGDEFQVDYFDITCHLKGEKCPAGTHLKAVRTINAALPEGEGDLHVLKSSGKGVKECMKKFVY</sequence>